<evidence type="ECO:0000256" key="2">
    <source>
        <dbReference type="SAM" id="MobiDB-lite"/>
    </source>
</evidence>
<dbReference type="PANTHER" id="PTHR35317">
    <property type="entry name" value="OS04G0629600 PROTEIN"/>
    <property type="match status" value="1"/>
</dbReference>
<dbReference type="InterPro" id="IPR036875">
    <property type="entry name" value="Znf_CCHC_sf"/>
</dbReference>
<reference evidence="4 5" key="1">
    <citation type="journal article" date="2018" name="Nat. Genet.">
        <title>The Rosa genome provides new insights in the design of modern roses.</title>
        <authorList>
            <person name="Bendahmane M."/>
        </authorList>
    </citation>
    <scope>NUCLEOTIDE SEQUENCE [LARGE SCALE GENOMIC DNA]</scope>
    <source>
        <strain evidence="5">cv. Old Blush</strain>
    </source>
</reference>
<evidence type="ECO:0000313" key="5">
    <source>
        <dbReference type="Proteomes" id="UP000238479"/>
    </source>
</evidence>
<dbReference type="GO" id="GO:0003964">
    <property type="term" value="F:RNA-directed DNA polymerase activity"/>
    <property type="evidence" value="ECO:0007669"/>
    <property type="project" value="UniProtKB-KW"/>
</dbReference>
<dbReference type="Pfam" id="PF00098">
    <property type="entry name" value="zf-CCHC"/>
    <property type="match status" value="1"/>
</dbReference>
<dbReference type="EMBL" id="PDCK01000043">
    <property type="protein sequence ID" value="PRQ34804.1"/>
    <property type="molecule type" value="Genomic_DNA"/>
</dbReference>
<proteinExistence type="predicted"/>
<keyword evidence="1" id="KW-0863">Zinc-finger</keyword>
<dbReference type="GO" id="GO:0008270">
    <property type="term" value="F:zinc ion binding"/>
    <property type="evidence" value="ECO:0007669"/>
    <property type="project" value="UniProtKB-KW"/>
</dbReference>
<keyword evidence="4" id="KW-0808">Transferase</keyword>
<dbReference type="EC" id="2.7.7.49" evidence="4"/>
<gene>
    <name evidence="4" type="ORF">RchiOBHm_Chr5g0073131</name>
</gene>
<sequence length="226" mass="25836">MKSVEWIRANRMSLLIMKRLMSDAVKGSFPDKATAREYLDSIAEMFKENEKAEISILLSTLNNLKYTTSVGIREHIMKFIDVAAKLKDLNMPLQDQLIVHQALNSLPSQFNQLKTTYAAQKDKWSLNELIAVCVQEESRIKSEKEVTRDVNLISKPQWQKKKGKAVSDPSKPSTSGVKKPFQAKGKGKFKCFFCKKEGHMKRDCNSYKKWIAKKSGVSKEQDSKKE</sequence>
<dbReference type="Gene3D" id="4.10.60.10">
    <property type="entry name" value="Zinc finger, CCHC-type"/>
    <property type="match status" value="1"/>
</dbReference>
<dbReference type="STRING" id="74649.A0A2P6QKU0"/>
<keyword evidence="4" id="KW-0548">Nucleotidyltransferase</keyword>
<feature type="domain" description="CCHC-type" evidence="3">
    <location>
        <begin position="190"/>
        <end position="204"/>
    </location>
</feature>
<organism evidence="4 5">
    <name type="scientific">Rosa chinensis</name>
    <name type="common">China rose</name>
    <dbReference type="NCBI Taxonomy" id="74649"/>
    <lineage>
        <taxon>Eukaryota</taxon>
        <taxon>Viridiplantae</taxon>
        <taxon>Streptophyta</taxon>
        <taxon>Embryophyta</taxon>
        <taxon>Tracheophyta</taxon>
        <taxon>Spermatophyta</taxon>
        <taxon>Magnoliopsida</taxon>
        <taxon>eudicotyledons</taxon>
        <taxon>Gunneridae</taxon>
        <taxon>Pentapetalae</taxon>
        <taxon>rosids</taxon>
        <taxon>fabids</taxon>
        <taxon>Rosales</taxon>
        <taxon>Rosaceae</taxon>
        <taxon>Rosoideae</taxon>
        <taxon>Rosoideae incertae sedis</taxon>
        <taxon>Rosa</taxon>
    </lineage>
</organism>
<dbReference type="GO" id="GO:0003676">
    <property type="term" value="F:nucleic acid binding"/>
    <property type="evidence" value="ECO:0007669"/>
    <property type="project" value="InterPro"/>
</dbReference>
<keyword evidence="1" id="KW-0479">Metal-binding</keyword>
<dbReference type="InterPro" id="IPR001878">
    <property type="entry name" value="Znf_CCHC"/>
</dbReference>
<protein>
    <submittedName>
        <fullName evidence="4">Putative RNA-directed DNA polymerase</fullName>
        <ecNumber evidence="4">2.7.7.49</ecNumber>
    </submittedName>
</protein>
<dbReference type="SUPFAM" id="SSF57756">
    <property type="entry name" value="Retrovirus zinc finger-like domains"/>
    <property type="match status" value="1"/>
</dbReference>
<evidence type="ECO:0000259" key="3">
    <source>
        <dbReference type="PROSITE" id="PS50158"/>
    </source>
</evidence>
<name>A0A2P6QKU0_ROSCH</name>
<keyword evidence="5" id="KW-1185">Reference proteome</keyword>
<keyword evidence="1" id="KW-0862">Zinc</keyword>
<keyword evidence="4" id="KW-0695">RNA-directed DNA polymerase</keyword>
<dbReference type="PROSITE" id="PS50158">
    <property type="entry name" value="ZF_CCHC"/>
    <property type="match status" value="1"/>
</dbReference>
<dbReference type="Pfam" id="PF14223">
    <property type="entry name" value="Retrotran_gag_2"/>
    <property type="match status" value="1"/>
</dbReference>
<dbReference type="SMART" id="SM00343">
    <property type="entry name" value="ZnF_C2HC"/>
    <property type="match status" value="1"/>
</dbReference>
<comment type="caution">
    <text evidence="4">The sequence shown here is derived from an EMBL/GenBank/DDBJ whole genome shotgun (WGS) entry which is preliminary data.</text>
</comment>
<dbReference type="OMA" id="YKKWIAK"/>
<evidence type="ECO:0000313" key="4">
    <source>
        <dbReference type="EMBL" id="PRQ34804.1"/>
    </source>
</evidence>
<dbReference type="PANTHER" id="PTHR35317:SF42">
    <property type="entry name" value="RETROTRANSPOSON GAG DOMAIN-CONTAINING PROTEIN"/>
    <property type="match status" value="1"/>
</dbReference>
<dbReference type="Proteomes" id="UP000238479">
    <property type="component" value="Chromosome 5"/>
</dbReference>
<accession>A0A2P6QKU0</accession>
<dbReference type="Gramene" id="PRQ34804">
    <property type="protein sequence ID" value="PRQ34804"/>
    <property type="gene ID" value="RchiOBHm_Chr5g0073131"/>
</dbReference>
<feature type="region of interest" description="Disordered" evidence="2">
    <location>
        <begin position="158"/>
        <end position="183"/>
    </location>
</feature>
<evidence type="ECO:0000256" key="1">
    <source>
        <dbReference type="PROSITE-ProRule" id="PRU00047"/>
    </source>
</evidence>
<dbReference type="AlphaFoldDB" id="A0A2P6QKU0"/>